<dbReference type="GeneID" id="68360360"/>
<dbReference type="GO" id="GO:0060963">
    <property type="term" value="P:positive regulation of ribosomal protein gene transcription by RNA polymerase II"/>
    <property type="evidence" value="ECO:0007669"/>
    <property type="project" value="TreeGrafter"/>
</dbReference>
<evidence type="ECO:0000256" key="1">
    <source>
        <dbReference type="SAM" id="MobiDB-lite"/>
    </source>
</evidence>
<feature type="region of interest" description="Disordered" evidence="1">
    <location>
        <begin position="90"/>
        <end position="109"/>
    </location>
</feature>
<evidence type="ECO:0000259" key="3">
    <source>
        <dbReference type="Pfam" id="PF16787"/>
    </source>
</evidence>
<feature type="region of interest" description="Disordered" evidence="1">
    <location>
        <begin position="1"/>
        <end position="38"/>
    </location>
</feature>
<feature type="compositionally biased region" description="Basic residues" evidence="1">
    <location>
        <begin position="90"/>
        <end position="100"/>
    </location>
</feature>
<dbReference type="InterPro" id="IPR022210">
    <property type="entry name" value="TF_GCR1-like"/>
</dbReference>
<feature type="domain" description="Ndc10" evidence="3">
    <location>
        <begin position="205"/>
        <end position="295"/>
    </location>
</feature>
<protein>
    <submittedName>
        <fullName evidence="4">Transcriptional activator of glycolytic enzymes domain-containing protein</fullName>
    </submittedName>
</protein>
<evidence type="ECO:0000313" key="5">
    <source>
        <dbReference type="Proteomes" id="UP000824596"/>
    </source>
</evidence>
<reference evidence="4" key="1">
    <citation type="submission" date="2021-09" db="EMBL/GenBank/DDBJ databases">
        <title>A high-quality genome of the endoparasitic fungus Hirsutella rhossiliensis with a comparison of Hirsutella genomes reveals transposable elements contributing to genome size variation.</title>
        <authorList>
            <person name="Lin R."/>
            <person name="Jiao Y."/>
            <person name="Sun X."/>
            <person name="Ling J."/>
            <person name="Xie B."/>
            <person name="Cheng X."/>
        </authorList>
    </citation>
    <scope>NUCLEOTIDE SEQUENCE</scope>
    <source>
        <strain evidence="4">HR02</strain>
    </source>
</reference>
<dbReference type="InterPro" id="IPR038279">
    <property type="entry name" value="Ndc10_dom2_sf"/>
</dbReference>
<proteinExistence type="predicted"/>
<dbReference type="GO" id="GO:0000978">
    <property type="term" value="F:RNA polymerase II cis-regulatory region sequence-specific DNA binding"/>
    <property type="evidence" value="ECO:0007669"/>
    <property type="project" value="TreeGrafter"/>
</dbReference>
<sequence length="627" mass="68486">MAADDSYTAADERARAARRAGIQAKKDEQPANTTRSYAAKQREWKAWCHTPRAAADGSLYSWPDGELVTPDKLAAWLKEDILLRRVVPPQKKKPRARGKIRGNGNGEAVQVRQQREQEQLEAAAMAEAESLAEALEVPLAEAAELLADDREGYVPPTGLATAAVDLTEGSLLTRGTIDAYIAAVIELWRLQVAHGNANTENPRGAADWYRIKVLVGRDREQELSYPTQLQETWRIFGAAGLIASKKTHLPRRVGAQDAETHGTSLAQISQAGRWNQSVLCQAYLTHLPRQFMRIVAGFSASRGLLPRACGSRTPYVLQSSCGRGSRWEPRFEARARRQCWAEGGLDDDDLAADGFLLMRRLRIVLLQDLAVLQLRYPSLPFFAYAPFGGPEWDEFAVAVRSTAVGAMEPGGLDALLQGKVPITFTGYFGAGSAEALAPAPAPAPSTVPTLNLNTAPAPAPAPAPEPLVPGMPIVTALARVFTVGDVWKEWGEGFAGQKAVRELEETWGSRWRPGNGVRVQFCRRKVIWDELLARMASGKCKEAAVAELELLRAGRSLNRLVDELKQRRRRGQDRGQGQGQIRVQVGTPVPDDPGPGRDQVQLEVRAVGAEDPAGKADRPRRRKPAAS</sequence>
<dbReference type="InterPro" id="IPR052146">
    <property type="entry name" value="HOT1"/>
</dbReference>
<dbReference type="Proteomes" id="UP000824596">
    <property type="component" value="Unassembled WGS sequence"/>
</dbReference>
<evidence type="ECO:0000259" key="2">
    <source>
        <dbReference type="Pfam" id="PF12550"/>
    </source>
</evidence>
<keyword evidence="5" id="KW-1185">Reference proteome</keyword>
<dbReference type="GO" id="GO:0000981">
    <property type="term" value="F:DNA-binding transcription factor activity, RNA polymerase II-specific"/>
    <property type="evidence" value="ECO:0007669"/>
    <property type="project" value="TreeGrafter"/>
</dbReference>
<dbReference type="AlphaFoldDB" id="A0A9P8SE72"/>
<dbReference type="EMBL" id="JAIZPD010000019">
    <property type="protein sequence ID" value="KAH0957741.1"/>
    <property type="molecule type" value="Genomic_DNA"/>
</dbReference>
<dbReference type="Pfam" id="PF16787">
    <property type="entry name" value="NDC10_II"/>
    <property type="match status" value="1"/>
</dbReference>
<feature type="compositionally biased region" description="Low complexity" evidence="1">
    <location>
        <begin position="579"/>
        <end position="589"/>
    </location>
</feature>
<feature type="region of interest" description="Disordered" evidence="1">
    <location>
        <begin position="566"/>
        <end position="627"/>
    </location>
</feature>
<accession>A0A9P8SE72</accession>
<dbReference type="Gene3D" id="1.10.443.20">
    <property type="entry name" value="Centromere DNA-binding protein complex CBF3 subunit, domain 2"/>
    <property type="match status" value="1"/>
</dbReference>
<dbReference type="PANTHER" id="PTHR37784">
    <property type="entry name" value="PROTEIN MSN1"/>
    <property type="match status" value="1"/>
</dbReference>
<name>A0A9P8SE72_9HYPO</name>
<gene>
    <name evidence="4" type="ORF">HRG_11232</name>
</gene>
<evidence type="ECO:0000313" key="4">
    <source>
        <dbReference type="EMBL" id="KAH0957741.1"/>
    </source>
</evidence>
<dbReference type="InterPro" id="IPR031872">
    <property type="entry name" value="NDC10_II"/>
</dbReference>
<organism evidence="4 5">
    <name type="scientific">Hirsutella rhossiliensis</name>
    <dbReference type="NCBI Taxonomy" id="111463"/>
    <lineage>
        <taxon>Eukaryota</taxon>
        <taxon>Fungi</taxon>
        <taxon>Dikarya</taxon>
        <taxon>Ascomycota</taxon>
        <taxon>Pezizomycotina</taxon>
        <taxon>Sordariomycetes</taxon>
        <taxon>Hypocreomycetidae</taxon>
        <taxon>Hypocreales</taxon>
        <taxon>Ophiocordycipitaceae</taxon>
        <taxon>Hirsutella</taxon>
    </lineage>
</organism>
<dbReference type="OrthoDB" id="5103085at2759"/>
<feature type="compositionally biased region" description="Basic residues" evidence="1">
    <location>
        <begin position="618"/>
        <end position="627"/>
    </location>
</feature>
<dbReference type="PANTHER" id="PTHR37784:SF2">
    <property type="entry name" value="HIGH-OSMOLARITY-INDUCED TRANSCRIPTION PROTEIN 1"/>
    <property type="match status" value="1"/>
</dbReference>
<feature type="domain" description="Transcription activator GCR1-like" evidence="2">
    <location>
        <begin position="480"/>
        <end position="552"/>
    </location>
</feature>
<dbReference type="Pfam" id="PF12550">
    <property type="entry name" value="GCR1_C"/>
    <property type="match status" value="1"/>
</dbReference>
<dbReference type="RefSeq" id="XP_044715255.1">
    <property type="nucleotide sequence ID" value="XM_044869702.1"/>
</dbReference>
<comment type="caution">
    <text evidence="4">The sequence shown here is derived from an EMBL/GenBank/DDBJ whole genome shotgun (WGS) entry which is preliminary data.</text>
</comment>